<feature type="transmembrane region" description="Helical" evidence="6">
    <location>
        <begin position="333"/>
        <end position="355"/>
    </location>
</feature>
<evidence type="ECO:0000256" key="5">
    <source>
        <dbReference type="ARBA" id="ARBA00023136"/>
    </source>
</evidence>
<feature type="transmembrane region" description="Helical" evidence="6">
    <location>
        <begin position="387"/>
        <end position="410"/>
    </location>
</feature>
<feature type="transmembrane region" description="Helical" evidence="6">
    <location>
        <begin position="362"/>
        <end position="381"/>
    </location>
</feature>
<dbReference type="InterPro" id="IPR050833">
    <property type="entry name" value="Poly_Biosynth_Transport"/>
</dbReference>
<feature type="transmembrane region" description="Helical" evidence="6">
    <location>
        <begin position="115"/>
        <end position="136"/>
    </location>
</feature>
<name>A0ABW0Y6S9_9GAMM</name>
<dbReference type="PANTHER" id="PTHR30250">
    <property type="entry name" value="PST FAMILY PREDICTED COLANIC ACID TRANSPORTER"/>
    <property type="match status" value="1"/>
</dbReference>
<keyword evidence="2" id="KW-1003">Cell membrane</keyword>
<gene>
    <name evidence="7" type="ORF">ACFPVW_04160</name>
</gene>
<feature type="transmembrane region" description="Helical" evidence="6">
    <location>
        <begin position="257"/>
        <end position="277"/>
    </location>
</feature>
<dbReference type="RefSeq" id="WP_082041457.1">
    <property type="nucleotide sequence ID" value="NZ_CDDF01000005.1"/>
</dbReference>
<dbReference type="Proteomes" id="UP001596132">
    <property type="component" value="Unassembled WGS sequence"/>
</dbReference>
<evidence type="ECO:0000256" key="3">
    <source>
        <dbReference type="ARBA" id="ARBA00022692"/>
    </source>
</evidence>
<dbReference type="InterPro" id="IPR002797">
    <property type="entry name" value="Polysacc_synth"/>
</dbReference>
<keyword evidence="3 6" id="KW-0812">Transmembrane</keyword>
<accession>A0ABW0Y6S9</accession>
<feature type="transmembrane region" description="Helical" evidence="6">
    <location>
        <begin position="46"/>
        <end position="67"/>
    </location>
</feature>
<comment type="subcellular location">
    <subcellularLocation>
        <location evidence="1">Cell membrane</location>
        <topology evidence="1">Multi-pass membrane protein</topology>
    </subcellularLocation>
</comment>
<keyword evidence="4 6" id="KW-1133">Transmembrane helix</keyword>
<feature type="transmembrane region" description="Helical" evidence="6">
    <location>
        <begin position="176"/>
        <end position="194"/>
    </location>
</feature>
<proteinExistence type="predicted"/>
<evidence type="ECO:0000256" key="1">
    <source>
        <dbReference type="ARBA" id="ARBA00004651"/>
    </source>
</evidence>
<dbReference type="CDD" id="cd13125">
    <property type="entry name" value="MATE_like_10"/>
    <property type="match status" value="1"/>
</dbReference>
<feature type="transmembrane region" description="Helical" evidence="6">
    <location>
        <begin position="289"/>
        <end position="313"/>
    </location>
</feature>
<feature type="transmembrane region" description="Helical" evidence="6">
    <location>
        <begin position="79"/>
        <end position="99"/>
    </location>
</feature>
<evidence type="ECO:0000313" key="8">
    <source>
        <dbReference type="Proteomes" id="UP001596132"/>
    </source>
</evidence>
<organism evidence="7 8">
    <name type="scientific">Aeromonas eucrenophila</name>
    <dbReference type="NCBI Taxonomy" id="649"/>
    <lineage>
        <taxon>Bacteria</taxon>
        <taxon>Pseudomonadati</taxon>
        <taxon>Pseudomonadota</taxon>
        <taxon>Gammaproteobacteria</taxon>
        <taxon>Aeromonadales</taxon>
        <taxon>Aeromonadaceae</taxon>
        <taxon>Aeromonas</taxon>
    </lineage>
</organism>
<evidence type="ECO:0000256" key="2">
    <source>
        <dbReference type="ARBA" id="ARBA00022475"/>
    </source>
</evidence>
<protein>
    <submittedName>
        <fullName evidence="7">O-antigen translocase</fullName>
    </submittedName>
</protein>
<keyword evidence="8" id="KW-1185">Reference proteome</keyword>
<dbReference type="PANTHER" id="PTHR30250:SF30">
    <property type="entry name" value="LIPID III FLIPPASE"/>
    <property type="match status" value="1"/>
</dbReference>
<keyword evidence="5 6" id="KW-0472">Membrane</keyword>
<feature type="transmembrane region" description="Helical" evidence="6">
    <location>
        <begin position="21"/>
        <end position="40"/>
    </location>
</feature>
<dbReference type="InterPro" id="IPR044550">
    <property type="entry name" value="WzxE"/>
</dbReference>
<comment type="caution">
    <text evidence="7">The sequence shown here is derived from an EMBL/GenBank/DDBJ whole genome shotgun (WGS) entry which is preliminary data.</text>
</comment>
<feature type="transmembrane region" description="Helical" evidence="6">
    <location>
        <begin position="214"/>
        <end position="237"/>
    </location>
</feature>
<dbReference type="Pfam" id="PF01943">
    <property type="entry name" value="Polysacc_synt"/>
    <property type="match status" value="1"/>
</dbReference>
<evidence type="ECO:0000313" key="7">
    <source>
        <dbReference type="EMBL" id="MFC5705280.1"/>
    </source>
</evidence>
<dbReference type="EMBL" id="JBHSPP010000005">
    <property type="protein sequence ID" value="MFC5705280.1"/>
    <property type="molecule type" value="Genomic_DNA"/>
</dbReference>
<sequence length="415" mass="46700">MKLIKTTILSAISTLIKTGTVFLITKVIAITGGPIGLATVGQLQNFINIFTLTAGGSLNTAVVKYTASLDNDKEALFCFWRTTLTISLILSVSLSSLLFCFSNRISEIILNSNDYAYIFIVFSISLPFFVLNLFFLAVLNGLKKINEFILLSIMVSVLSLFIVCAFSLLWGFDGALLSYVTNQSLVFFISFFYIKKKGYLDGFLKEFKIDKKHIYTLLSFSTITFTAVLSSNLSMVFIREHLNDSFTPSSAGYWQGIWQLSQVVLSMFVTTFSTYLLPKLSEAKGRRAILSEIISSIKVIVPCALISLLIMYISRDYIICTLYSKAFMPMSDLFLWQLIGTGIKVVGWLFGYVLVSKAMVKYTVMTELIFAFSLCLFIVIFTKEFGLIGTTYAFAINSFIHFLSMFFIFYKKVLN</sequence>
<evidence type="ECO:0000256" key="4">
    <source>
        <dbReference type="ARBA" id="ARBA00022989"/>
    </source>
</evidence>
<feature type="transmembrane region" description="Helical" evidence="6">
    <location>
        <begin position="148"/>
        <end position="170"/>
    </location>
</feature>
<evidence type="ECO:0000256" key="6">
    <source>
        <dbReference type="SAM" id="Phobius"/>
    </source>
</evidence>
<reference evidence="8" key="1">
    <citation type="journal article" date="2019" name="Int. J. Syst. Evol. Microbiol.">
        <title>The Global Catalogue of Microorganisms (GCM) 10K type strain sequencing project: providing services to taxonomists for standard genome sequencing and annotation.</title>
        <authorList>
            <consortium name="The Broad Institute Genomics Platform"/>
            <consortium name="The Broad Institute Genome Sequencing Center for Infectious Disease"/>
            <person name="Wu L."/>
            <person name="Ma J."/>
        </authorList>
    </citation>
    <scope>NUCLEOTIDE SEQUENCE [LARGE SCALE GENOMIC DNA]</scope>
    <source>
        <strain evidence="8">KCTC 15012</strain>
    </source>
</reference>